<dbReference type="PANTHER" id="PTHR42891">
    <property type="entry name" value="D-GLYCERO-BETA-D-MANNO-HEPTOSE-1,7-BISPHOSPHATE 7-PHOSPHATASE"/>
    <property type="match status" value="1"/>
</dbReference>
<evidence type="ECO:0000256" key="7">
    <source>
        <dbReference type="PIRNR" id="PIRNR004682"/>
    </source>
</evidence>
<comment type="similarity">
    <text evidence="7">Belongs to the gmhB family.</text>
</comment>
<feature type="binding site" evidence="10">
    <location>
        <position position="110"/>
    </location>
    <ligand>
        <name>Zn(2+)</name>
        <dbReference type="ChEBI" id="CHEBI:29105"/>
    </ligand>
</feature>
<feature type="site" description="Stabilizes the phosphoryl group" evidence="9">
    <location>
        <position position="114"/>
    </location>
</feature>
<evidence type="ECO:0000313" key="12">
    <source>
        <dbReference type="Proteomes" id="UP000184394"/>
    </source>
</evidence>
<feature type="active site" description="Nucleophile" evidence="8">
    <location>
        <position position="20"/>
    </location>
</feature>
<dbReference type="AlphaFoldDB" id="A0A1M7GCA8"/>
<protein>
    <recommendedName>
        <fullName evidence="6 7">D,D-heptose 1,7-bisphosphate phosphatase</fullName>
        <ecNumber evidence="7">3.1.3.-</ecNumber>
    </recommendedName>
</protein>
<name>A0A1M7GCA8_RUMFL</name>
<comment type="cofactor">
    <cofactor evidence="10">
        <name>Mg(2+)</name>
        <dbReference type="ChEBI" id="CHEBI:18420"/>
    </cofactor>
</comment>
<dbReference type="NCBIfam" id="TIGR01656">
    <property type="entry name" value="Histidinol-ppas"/>
    <property type="match status" value="1"/>
</dbReference>
<gene>
    <name evidence="11" type="ORF">SAMN04487860_101215</name>
</gene>
<keyword evidence="5 7" id="KW-0119">Carbohydrate metabolism</keyword>
<reference evidence="11 12" key="1">
    <citation type="submission" date="2016-11" db="EMBL/GenBank/DDBJ databases">
        <authorList>
            <person name="Jaros S."/>
            <person name="Januszkiewicz K."/>
            <person name="Wedrychowicz H."/>
        </authorList>
    </citation>
    <scope>NUCLEOTIDE SEQUENCE [LARGE SCALE GENOMIC DNA]</scope>
    <source>
        <strain evidence="11 12">Y1</strain>
    </source>
</reference>
<dbReference type="NCBIfam" id="TIGR01662">
    <property type="entry name" value="HAD-SF-IIIA"/>
    <property type="match status" value="1"/>
</dbReference>
<organism evidence="11 12">
    <name type="scientific">Ruminococcus flavefaciens</name>
    <dbReference type="NCBI Taxonomy" id="1265"/>
    <lineage>
        <taxon>Bacteria</taxon>
        <taxon>Bacillati</taxon>
        <taxon>Bacillota</taxon>
        <taxon>Clostridia</taxon>
        <taxon>Eubacteriales</taxon>
        <taxon>Oscillospiraceae</taxon>
        <taxon>Ruminococcus</taxon>
    </lineage>
</organism>
<feature type="active site" description="Proton donor" evidence="8">
    <location>
        <position position="22"/>
    </location>
</feature>
<dbReference type="PIRSF" id="PIRSF004682">
    <property type="entry name" value="GmhB"/>
    <property type="match status" value="1"/>
</dbReference>
<keyword evidence="2 7" id="KW-0963">Cytoplasm</keyword>
<keyword evidence="10" id="KW-0460">Magnesium</keyword>
<evidence type="ECO:0000256" key="1">
    <source>
        <dbReference type="ARBA" id="ARBA00004496"/>
    </source>
</evidence>
<evidence type="ECO:0000256" key="9">
    <source>
        <dbReference type="PIRSR" id="PIRSR004682-3"/>
    </source>
</evidence>
<evidence type="ECO:0000256" key="4">
    <source>
        <dbReference type="ARBA" id="ARBA00022801"/>
    </source>
</evidence>
<evidence type="ECO:0000256" key="8">
    <source>
        <dbReference type="PIRSR" id="PIRSR004682-1"/>
    </source>
</evidence>
<feature type="binding site" evidence="10">
    <location>
        <position position="22"/>
    </location>
    <ligand>
        <name>Mg(2+)</name>
        <dbReference type="ChEBI" id="CHEBI:18420"/>
    </ligand>
</feature>
<feature type="binding site" evidence="10">
    <location>
        <position position="112"/>
    </location>
    <ligand>
        <name>Zn(2+)</name>
        <dbReference type="ChEBI" id="CHEBI:29105"/>
    </ligand>
</feature>
<evidence type="ECO:0000256" key="5">
    <source>
        <dbReference type="ARBA" id="ARBA00023277"/>
    </source>
</evidence>
<keyword evidence="4 7" id="KW-0378">Hydrolase</keyword>
<dbReference type="InterPro" id="IPR006543">
    <property type="entry name" value="Histidinol-phos"/>
</dbReference>
<dbReference type="InterPro" id="IPR036412">
    <property type="entry name" value="HAD-like_sf"/>
</dbReference>
<sequence>MIFIQHILDPTAYKKIIFMDRDGVINEDSPDYVRSKSQVRIKESAEKALKLLHSNKIGIIIVTNQKMIGKGLVTVGEAIDIHMDILKKLNYEKYSIIASCICPHLDSDNCNCRKPACGMADLAEKIYGIDASKTYMIGDRMTDVGFASNKGMECLFLGDQETEYQKCHMFEDVYEAASWIIGKEKG</sequence>
<dbReference type="InterPro" id="IPR023214">
    <property type="entry name" value="HAD_sf"/>
</dbReference>
<accession>A0A1M7GCA8</accession>
<feature type="binding site" evidence="10">
    <location>
        <position position="20"/>
    </location>
    <ligand>
        <name>Mg(2+)</name>
        <dbReference type="ChEBI" id="CHEBI:18420"/>
    </ligand>
</feature>
<evidence type="ECO:0000256" key="6">
    <source>
        <dbReference type="ARBA" id="ARBA00031828"/>
    </source>
</evidence>
<dbReference type="Pfam" id="PF13242">
    <property type="entry name" value="Hydrolase_like"/>
    <property type="match status" value="1"/>
</dbReference>
<dbReference type="SUPFAM" id="SSF56784">
    <property type="entry name" value="HAD-like"/>
    <property type="match status" value="1"/>
</dbReference>
<dbReference type="EC" id="3.1.3.-" evidence="7"/>
<feature type="binding site" evidence="10">
    <location>
        <position position="139"/>
    </location>
    <ligand>
        <name>Mg(2+)</name>
        <dbReference type="ChEBI" id="CHEBI:18420"/>
    </ligand>
</feature>
<feature type="binding site" evidence="10">
    <location>
        <position position="104"/>
    </location>
    <ligand>
        <name>Zn(2+)</name>
        <dbReference type="ChEBI" id="CHEBI:29105"/>
    </ligand>
</feature>
<dbReference type="GO" id="GO:0046872">
    <property type="term" value="F:metal ion binding"/>
    <property type="evidence" value="ECO:0007669"/>
    <property type="project" value="UniProtKB-KW"/>
</dbReference>
<dbReference type="GO" id="GO:0005737">
    <property type="term" value="C:cytoplasm"/>
    <property type="evidence" value="ECO:0007669"/>
    <property type="project" value="UniProtKB-SubCell"/>
</dbReference>
<evidence type="ECO:0000256" key="10">
    <source>
        <dbReference type="PIRSR" id="PIRSR004682-4"/>
    </source>
</evidence>
<dbReference type="Gene3D" id="3.40.50.1000">
    <property type="entry name" value="HAD superfamily/HAD-like"/>
    <property type="match status" value="1"/>
</dbReference>
<dbReference type="InterPro" id="IPR004446">
    <property type="entry name" value="Heptose_bisP_phosphatase"/>
</dbReference>
<feature type="site" description="Contributes to substrate recognition" evidence="9">
    <location>
        <position position="113"/>
    </location>
</feature>
<dbReference type="GO" id="GO:0005975">
    <property type="term" value="P:carbohydrate metabolic process"/>
    <property type="evidence" value="ECO:0007669"/>
    <property type="project" value="InterPro"/>
</dbReference>
<comment type="cofactor">
    <cofactor evidence="10">
        <name>Zn(2+)</name>
        <dbReference type="ChEBI" id="CHEBI:29105"/>
    </cofactor>
</comment>
<dbReference type="InterPro" id="IPR006549">
    <property type="entry name" value="HAD-SF_hydro_IIIA"/>
</dbReference>
<evidence type="ECO:0000313" key="11">
    <source>
        <dbReference type="EMBL" id="SHM14022.1"/>
    </source>
</evidence>
<feature type="binding site" evidence="10">
    <location>
        <position position="102"/>
    </location>
    <ligand>
        <name>Zn(2+)</name>
        <dbReference type="ChEBI" id="CHEBI:29105"/>
    </ligand>
</feature>
<proteinExistence type="inferred from homology"/>
<evidence type="ECO:0000256" key="3">
    <source>
        <dbReference type="ARBA" id="ARBA00022723"/>
    </source>
</evidence>
<keyword evidence="10" id="KW-0862">Zinc</keyword>
<feature type="site" description="Stabilizes the phosphoryl group" evidence="9">
    <location>
        <position position="63"/>
    </location>
</feature>
<dbReference type="GO" id="GO:0016791">
    <property type="term" value="F:phosphatase activity"/>
    <property type="evidence" value="ECO:0007669"/>
    <property type="project" value="InterPro"/>
</dbReference>
<comment type="subcellular location">
    <subcellularLocation>
        <location evidence="1 7">Cytoplasm</location>
    </subcellularLocation>
</comment>
<dbReference type="PANTHER" id="PTHR42891:SF1">
    <property type="entry name" value="D-GLYCERO-BETA-D-MANNO-HEPTOSE-1,7-BISPHOSPHATE 7-PHOSPHATASE"/>
    <property type="match status" value="1"/>
</dbReference>
<evidence type="ECO:0000256" key="2">
    <source>
        <dbReference type="ARBA" id="ARBA00022490"/>
    </source>
</evidence>
<keyword evidence="3 10" id="KW-0479">Metal-binding</keyword>
<dbReference type="EMBL" id="FRCT01000001">
    <property type="protein sequence ID" value="SHM14022.1"/>
    <property type="molecule type" value="Genomic_DNA"/>
</dbReference>
<dbReference type="Proteomes" id="UP000184394">
    <property type="component" value="Unassembled WGS sequence"/>
</dbReference>